<evidence type="ECO:0000256" key="5">
    <source>
        <dbReference type="SAM" id="MobiDB-lite"/>
    </source>
</evidence>
<keyword evidence="8" id="KW-1185">Reference proteome</keyword>
<evidence type="ECO:0000256" key="2">
    <source>
        <dbReference type="ARBA" id="ARBA00022771"/>
    </source>
</evidence>
<dbReference type="InterPro" id="IPR027370">
    <property type="entry name" value="Znf-RING_euk"/>
</dbReference>
<evidence type="ECO:0000256" key="3">
    <source>
        <dbReference type="ARBA" id="ARBA00022833"/>
    </source>
</evidence>
<protein>
    <submittedName>
        <fullName evidence="7">TRIM11 protein</fullName>
    </submittedName>
</protein>
<reference evidence="7" key="1">
    <citation type="submission" date="2021-02" db="EMBL/GenBank/DDBJ databases">
        <authorList>
            <person name="Dougan E. K."/>
            <person name="Rhodes N."/>
            <person name="Thang M."/>
            <person name="Chan C."/>
        </authorList>
    </citation>
    <scope>NUCLEOTIDE SEQUENCE</scope>
</reference>
<evidence type="ECO:0000313" key="7">
    <source>
        <dbReference type="EMBL" id="CAE7262948.1"/>
    </source>
</evidence>
<evidence type="ECO:0000256" key="1">
    <source>
        <dbReference type="ARBA" id="ARBA00022723"/>
    </source>
</evidence>
<dbReference type="EMBL" id="CAJNIZ010007963">
    <property type="protein sequence ID" value="CAE7262948.1"/>
    <property type="molecule type" value="Genomic_DNA"/>
</dbReference>
<keyword evidence="3" id="KW-0862">Zinc</keyword>
<dbReference type="GO" id="GO:0016567">
    <property type="term" value="P:protein ubiquitination"/>
    <property type="evidence" value="ECO:0007669"/>
    <property type="project" value="InterPro"/>
</dbReference>
<gene>
    <name evidence="7" type="primary">TRIM11</name>
    <name evidence="7" type="ORF">SPIL2461_LOCUS5579</name>
</gene>
<dbReference type="SUPFAM" id="SSF57850">
    <property type="entry name" value="RING/U-box"/>
    <property type="match status" value="1"/>
</dbReference>
<comment type="caution">
    <text evidence="7">The sequence shown here is derived from an EMBL/GenBank/DDBJ whole genome shotgun (WGS) entry which is preliminary data.</text>
</comment>
<evidence type="ECO:0000259" key="6">
    <source>
        <dbReference type="SMART" id="SM00504"/>
    </source>
</evidence>
<feature type="region of interest" description="Disordered" evidence="5">
    <location>
        <begin position="1"/>
        <end position="59"/>
    </location>
</feature>
<dbReference type="PANTHER" id="PTHR46573">
    <property type="entry name" value="WD REPEAT, SAM AND U-BOX DOMAIN-CONTAINING PROTEIN 1"/>
    <property type="match status" value="1"/>
</dbReference>
<feature type="coiled-coil region" evidence="4">
    <location>
        <begin position="167"/>
        <end position="262"/>
    </location>
</feature>
<dbReference type="InterPro" id="IPR052085">
    <property type="entry name" value="WD-SAM-U-box"/>
</dbReference>
<dbReference type="Gene3D" id="3.30.40.10">
    <property type="entry name" value="Zinc/RING finger domain, C3HC4 (zinc finger)"/>
    <property type="match status" value="1"/>
</dbReference>
<organism evidence="7 8">
    <name type="scientific">Symbiodinium pilosum</name>
    <name type="common">Dinoflagellate</name>
    <dbReference type="NCBI Taxonomy" id="2952"/>
    <lineage>
        <taxon>Eukaryota</taxon>
        <taxon>Sar</taxon>
        <taxon>Alveolata</taxon>
        <taxon>Dinophyceae</taxon>
        <taxon>Suessiales</taxon>
        <taxon>Symbiodiniaceae</taxon>
        <taxon>Symbiodinium</taxon>
    </lineage>
</organism>
<feature type="compositionally biased region" description="Low complexity" evidence="5">
    <location>
        <begin position="26"/>
        <end position="40"/>
    </location>
</feature>
<evidence type="ECO:0000313" key="8">
    <source>
        <dbReference type="Proteomes" id="UP000649617"/>
    </source>
</evidence>
<dbReference type="InterPro" id="IPR003613">
    <property type="entry name" value="Ubox_domain"/>
</dbReference>
<feature type="compositionally biased region" description="Polar residues" evidence="5">
    <location>
        <begin position="8"/>
        <end position="20"/>
    </location>
</feature>
<feature type="non-terminal residue" evidence="7">
    <location>
        <position position="290"/>
    </location>
</feature>
<dbReference type="SMART" id="SM00504">
    <property type="entry name" value="Ubox"/>
    <property type="match status" value="1"/>
</dbReference>
<accession>A0A812MAV6</accession>
<evidence type="ECO:0000256" key="4">
    <source>
        <dbReference type="SAM" id="Coils"/>
    </source>
</evidence>
<feature type="domain" description="U-box" evidence="6">
    <location>
        <begin position="74"/>
        <end position="160"/>
    </location>
</feature>
<dbReference type="InterPro" id="IPR013083">
    <property type="entry name" value="Znf_RING/FYVE/PHD"/>
</dbReference>
<dbReference type="PANTHER" id="PTHR46573:SF1">
    <property type="entry name" value="WD REPEAT, SAM AND U-BOX DOMAIN-CONTAINING PROTEIN 1"/>
    <property type="match status" value="1"/>
</dbReference>
<dbReference type="Pfam" id="PF13445">
    <property type="entry name" value="zf-RING_UBOX"/>
    <property type="match status" value="1"/>
</dbReference>
<dbReference type="Proteomes" id="UP000649617">
    <property type="component" value="Unassembled WGS sequence"/>
</dbReference>
<dbReference type="GO" id="GO:0004842">
    <property type="term" value="F:ubiquitin-protein transferase activity"/>
    <property type="evidence" value="ECO:0007669"/>
    <property type="project" value="InterPro"/>
</dbReference>
<keyword evidence="1" id="KW-0479">Metal-binding</keyword>
<sequence length="290" mass="32216">VRPAASRASANGQVSRQSQGSRPSRDLAAARSAPALAASPCTEAVQAKKKSKPKPKVKEKTLSIDEDLLPIPHGLQCVICRDPFKDPVFTEDGHSYCRGCILDWFKAHDARVREFYDVPGNIAPSSRKMPPSLLAPMTQLPLTSRTLQPNIALKQAVEAFRSERPAEEARERERRQLLRKVEEVQAAEGNLKSNFNQELQSGYLSKPLTQEQLGQANVELKAAQEEAVKLQEQAVAVVGDDFDDLAYELEQLEDELLNQSAEELGLVRLPYHTEMPGQRPRFGRPRSQSA</sequence>
<name>A0A812MAV6_SYMPI</name>
<dbReference type="AlphaFoldDB" id="A0A812MAV6"/>
<proteinExistence type="predicted"/>
<dbReference type="GO" id="GO:0008270">
    <property type="term" value="F:zinc ion binding"/>
    <property type="evidence" value="ECO:0007669"/>
    <property type="project" value="UniProtKB-KW"/>
</dbReference>
<keyword evidence="2" id="KW-0863">Zinc-finger</keyword>
<dbReference type="OrthoDB" id="6105938at2759"/>
<keyword evidence="4" id="KW-0175">Coiled coil</keyword>